<protein>
    <submittedName>
        <fullName evidence="1">Uncharacterized protein</fullName>
    </submittedName>
</protein>
<reference evidence="1" key="1">
    <citation type="journal article" date="2014" name="Front. Microbiol.">
        <title>High frequency of phylogenetically diverse reductive dehalogenase-homologous genes in deep subseafloor sedimentary metagenomes.</title>
        <authorList>
            <person name="Kawai M."/>
            <person name="Futagami T."/>
            <person name="Toyoda A."/>
            <person name="Takaki Y."/>
            <person name="Nishi S."/>
            <person name="Hori S."/>
            <person name="Arai W."/>
            <person name="Tsubouchi T."/>
            <person name="Morono Y."/>
            <person name="Uchiyama I."/>
            <person name="Ito T."/>
            <person name="Fujiyama A."/>
            <person name="Inagaki F."/>
            <person name="Takami H."/>
        </authorList>
    </citation>
    <scope>NUCLEOTIDE SEQUENCE</scope>
    <source>
        <strain evidence="1">Expedition CK06-06</strain>
    </source>
</reference>
<evidence type="ECO:0000313" key="1">
    <source>
        <dbReference type="EMBL" id="GAG87388.1"/>
    </source>
</evidence>
<organism evidence="1">
    <name type="scientific">marine sediment metagenome</name>
    <dbReference type="NCBI Taxonomy" id="412755"/>
    <lineage>
        <taxon>unclassified sequences</taxon>
        <taxon>metagenomes</taxon>
        <taxon>ecological metagenomes</taxon>
    </lineage>
</organism>
<sequence>MSNYINLDKSFISSIDGNYIDLDKIDLDINVTGEDYHSGYYDIISSEEITIEDRKQMTN</sequence>
<proteinExistence type="predicted"/>
<gene>
    <name evidence="1" type="ORF">S01H4_30360</name>
</gene>
<dbReference type="AlphaFoldDB" id="X1BT76"/>
<comment type="caution">
    <text evidence="1">The sequence shown here is derived from an EMBL/GenBank/DDBJ whole genome shotgun (WGS) entry which is preliminary data.</text>
</comment>
<accession>X1BT76</accession>
<name>X1BT76_9ZZZZ</name>
<dbReference type="EMBL" id="BART01015665">
    <property type="protein sequence ID" value="GAG87388.1"/>
    <property type="molecule type" value="Genomic_DNA"/>
</dbReference>